<feature type="transmembrane region" description="Helical" evidence="1">
    <location>
        <begin position="109"/>
        <end position="127"/>
    </location>
</feature>
<dbReference type="HOGENOM" id="CLU_1061930_0_0_1"/>
<feature type="transmembrane region" description="Helical" evidence="1">
    <location>
        <begin position="36"/>
        <end position="56"/>
    </location>
</feature>
<evidence type="ECO:0000313" key="2">
    <source>
        <dbReference type="EMBL" id="EPQ60046.1"/>
    </source>
</evidence>
<dbReference type="KEGG" id="gtr:GLOTRDRAFT_134808"/>
<dbReference type="OMA" id="STEIRMT"/>
<dbReference type="EMBL" id="KB469296">
    <property type="protein sequence ID" value="EPQ60046.1"/>
    <property type="molecule type" value="Genomic_DNA"/>
</dbReference>
<keyword evidence="1" id="KW-1133">Transmembrane helix</keyword>
<evidence type="ECO:0000256" key="1">
    <source>
        <dbReference type="SAM" id="Phobius"/>
    </source>
</evidence>
<dbReference type="GeneID" id="19303176"/>
<dbReference type="OrthoDB" id="2679643at2759"/>
<keyword evidence="1" id="KW-0472">Membrane</keyword>
<dbReference type="AlphaFoldDB" id="S7QK00"/>
<dbReference type="Proteomes" id="UP000030669">
    <property type="component" value="Unassembled WGS sequence"/>
</dbReference>
<evidence type="ECO:0000313" key="3">
    <source>
        <dbReference type="Proteomes" id="UP000030669"/>
    </source>
</evidence>
<keyword evidence="3" id="KW-1185">Reference proteome</keyword>
<dbReference type="RefSeq" id="XP_007860537.1">
    <property type="nucleotide sequence ID" value="XM_007862346.1"/>
</dbReference>
<gene>
    <name evidence="2" type="ORF">GLOTRDRAFT_134808</name>
</gene>
<reference evidence="2 3" key="1">
    <citation type="journal article" date="2012" name="Science">
        <title>The Paleozoic origin of enzymatic lignin decomposition reconstructed from 31 fungal genomes.</title>
        <authorList>
            <person name="Floudas D."/>
            <person name="Binder M."/>
            <person name="Riley R."/>
            <person name="Barry K."/>
            <person name="Blanchette R.A."/>
            <person name="Henrissat B."/>
            <person name="Martinez A.T."/>
            <person name="Otillar R."/>
            <person name="Spatafora J.W."/>
            <person name="Yadav J.S."/>
            <person name="Aerts A."/>
            <person name="Benoit I."/>
            <person name="Boyd A."/>
            <person name="Carlson A."/>
            <person name="Copeland A."/>
            <person name="Coutinho P.M."/>
            <person name="de Vries R.P."/>
            <person name="Ferreira P."/>
            <person name="Findley K."/>
            <person name="Foster B."/>
            <person name="Gaskell J."/>
            <person name="Glotzer D."/>
            <person name="Gorecki P."/>
            <person name="Heitman J."/>
            <person name="Hesse C."/>
            <person name="Hori C."/>
            <person name="Igarashi K."/>
            <person name="Jurgens J.A."/>
            <person name="Kallen N."/>
            <person name="Kersten P."/>
            <person name="Kohler A."/>
            <person name="Kuees U."/>
            <person name="Kumar T.K.A."/>
            <person name="Kuo A."/>
            <person name="LaButti K."/>
            <person name="Larrondo L.F."/>
            <person name="Lindquist E."/>
            <person name="Ling A."/>
            <person name="Lombard V."/>
            <person name="Lucas S."/>
            <person name="Lundell T."/>
            <person name="Martin R."/>
            <person name="McLaughlin D.J."/>
            <person name="Morgenstern I."/>
            <person name="Morin E."/>
            <person name="Murat C."/>
            <person name="Nagy L.G."/>
            <person name="Nolan M."/>
            <person name="Ohm R.A."/>
            <person name="Patyshakuliyeva A."/>
            <person name="Rokas A."/>
            <person name="Ruiz-Duenas F.J."/>
            <person name="Sabat G."/>
            <person name="Salamov A."/>
            <person name="Samejima M."/>
            <person name="Schmutz J."/>
            <person name="Slot J.C."/>
            <person name="St John F."/>
            <person name="Stenlid J."/>
            <person name="Sun H."/>
            <person name="Sun S."/>
            <person name="Syed K."/>
            <person name="Tsang A."/>
            <person name="Wiebenga A."/>
            <person name="Young D."/>
            <person name="Pisabarro A."/>
            <person name="Eastwood D.C."/>
            <person name="Martin F."/>
            <person name="Cullen D."/>
            <person name="Grigoriev I.V."/>
            <person name="Hibbett D.S."/>
        </authorList>
    </citation>
    <scope>NUCLEOTIDE SEQUENCE [LARGE SCALE GENOMIC DNA]</scope>
    <source>
        <strain evidence="2 3">ATCC 11539</strain>
    </source>
</reference>
<protein>
    <submittedName>
        <fullName evidence="2">Uncharacterized protein</fullName>
    </submittedName>
</protein>
<keyword evidence="1" id="KW-0812">Transmembrane</keyword>
<accession>S7QK00</accession>
<organism evidence="2 3">
    <name type="scientific">Gloeophyllum trabeum (strain ATCC 11539 / FP-39264 / Madison 617)</name>
    <name type="common">Brown rot fungus</name>
    <dbReference type="NCBI Taxonomy" id="670483"/>
    <lineage>
        <taxon>Eukaryota</taxon>
        <taxon>Fungi</taxon>
        <taxon>Dikarya</taxon>
        <taxon>Basidiomycota</taxon>
        <taxon>Agaricomycotina</taxon>
        <taxon>Agaricomycetes</taxon>
        <taxon>Gloeophyllales</taxon>
        <taxon>Gloeophyllaceae</taxon>
        <taxon>Gloeophyllum</taxon>
    </lineage>
</organism>
<name>S7QK00_GLOTA</name>
<proteinExistence type="predicted"/>
<dbReference type="eggNOG" id="ENOG502SS73">
    <property type="taxonomic scope" value="Eukaryota"/>
</dbReference>
<sequence>MDLITTLATLSLVNIEVMQALRLWHLFSHCRPVQYLLVVLSIGYFAAQWTIVIRILKGMSYTSLAASQWFPSLAVHSALYLLTILRAFSPRPPDAEGKHLIRWILRQGGLLASVAFAAVLYNTIGALSGNPNVSMPAKFGGIMLSVMSVTMSRLMFNIHKFSDALGTEPKLLLSHLEMSRIRMRSTKGMREGELLVEVDNVGPEEYELSQAHTDASSGETLEVLPSIERYQEVVDSEAGQASKFVENLRCSGMSGGTFAHEA</sequence>
<feature type="transmembrane region" description="Helical" evidence="1">
    <location>
        <begin position="68"/>
        <end position="88"/>
    </location>
</feature>